<evidence type="ECO:0000259" key="5">
    <source>
        <dbReference type="PROSITE" id="PS50931"/>
    </source>
</evidence>
<evidence type="ECO:0000256" key="2">
    <source>
        <dbReference type="ARBA" id="ARBA00023015"/>
    </source>
</evidence>
<keyword evidence="2" id="KW-0805">Transcription regulation</keyword>
<keyword evidence="4" id="KW-0804">Transcription</keyword>
<evidence type="ECO:0000256" key="3">
    <source>
        <dbReference type="ARBA" id="ARBA00023125"/>
    </source>
</evidence>
<dbReference type="GO" id="GO:0003700">
    <property type="term" value="F:DNA-binding transcription factor activity"/>
    <property type="evidence" value="ECO:0007669"/>
    <property type="project" value="InterPro"/>
</dbReference>
<dbReference type="AlphaFoldDB" id="A0A1G5NQT9"/>
<dbReference type="GO" id="GO:0010628">
    <property type="term" value="P:positive regulation of gene expression"/>
    <property type="evidence" value="ECO:0007669"/>
    <property type="project" value="TreeGrafter"/>
</dbReference>
<dbReference type="InterPro" id="IPR005119">
    <property type="entry name" value="LysR_subst-bd"/>
</dbReference>
<dbReference type="RefSeq" id="WP_170130473.1">
    <property type="nucleotide sequence ID" value="NZ_FMVW01000005.1"/>
</dbReference>
<dbReference type="Pfam" id="PF03466">
    <property type="entry name" value="LysR_substrate"/>
    <property type="match status" value="1"/>
</dbReference>
<organism evidence="6 7">
    <name type="scientific">Afifella marina DSM 2698</name>
    <dbReference type="NCBI Taxonomy" id="1120955"/>
    <lineage>
        <taxon>Bacteria</taxon>
        <taxon>Pseudomonadati</taxon>
        <taxon>Pseudomonadota</taxon>
        <taxon>Alphaproteobacteria</taxon>
        <taxon>Hyphomicrobiales</taxon>
        <taxon>Afifellaceae</taxon>
        <taxon>Afifella</taxon>
    </lineage>
</organism>
<dbReference type="SUPFAM" id="SSF46785">
    <property type="entry name" value="Winged helix' DNA-binding domain"/>
    <property type="match status" value="1"/>
</dbReference>
<protein>
    <submittedName>
        <fullName evidence="6">DNA-binding transcriptional regulator, LysR family</fullName>
    </submittedName>
</protein>
<proteinExistence type="inferred from homology"/>
<keyword evidence="7" id="KW-1185">Reference proteome</keyword>
<dbReference type="GO" id="GO:0009089">
    <property type="term" value="P:lysine biosynthetic process via diaminopimelate"/>
    <property type="evidence" value="ECO:0007669"/>
    <property type="project" value="TreeGrafter"/>
</dbReference>
<dbReference type="EMBL" id="FMVW01000005">
    <property type="protein sequence ID" value="SCZ39726.1"/>
    <property type="molecule type" value="Genomic_DNA"/>
</dbReference>
<evidence type="ECO:0000256" key="1">
    <source>
        <dbReference type="ARBA" id="ARBA00009437"/>
    </source>
</evidence>
<dbReference type="Pfam" id="PF00126">
    <property type="entry name" value="HTH_1"/>
    <property type="match status" value="1"/>
</dbReference>
<dbReference type="PANTHER" id="PTHR30427:SF1">
    <property type="entry name" value="TRANSCRIPTIONAL ACTIVATOR PROTEIN LYSR"/>
    <property type="match status" value="1"/>
</dbReference>
<sequence>MAKPNIRQVEAFNAVMKAGSVTKAAEGLFVSQPAVSKLLHAFEVACDLPLFTRTKRRVVPTPEARQLFVETSKLEQGLTRVHEAARAIRELQRGEISIVAFPAISMRLIPRKVGALLCDRPDVLLSLFTRTSRSVENSMITRAADFGISLVPTSNPALHCEPFTSISMICALRREHPLARKAAISLEMIAEERLVALGRDDLSYPLIDEAFQRAGLAMRPAAEVQMADAACSMVASGCGVAIVPSLVSFEAGFPDVVFRPLTEPIAMTTWLLTSTYQELSQLALELMDEIRGAVEELEAELHGTLGCDPAADSRFAGATHP</sequence>
<dbReference type="PANTHER" id="PTHR30427">
    <property type="entry name" value="TRANSCRIPTIONAL ACTIVATOR PROTEIN LYSR"/>
    <property type="match status" value="1"/>
</dbReference>
<name>A0A1G5NQT9_AFIMA</name>
<dbReference type="Gene3D" id="1.10.10.10">
    <property type="entry name" value="Winged helix-like DNA-binding domain superfamily/Winged helix DNA-binding domain"/>
    <property type="match status" value="1"/>
</dbReference>
<evidence type="ECO:0000313" key="6">
    <source>
        <dbReference type="EMBL" id="SCZ39726.1"/>
    </source>
</evidence>
<evidence type="ECO:0000256" key="4">
    <source>
        <dbReference type="ARBA" id="ARBA00023163"/>
    </source>
</evidence>
<dbReference type="Proteomes" id="UP000199347">
    <property type="component" value="Unassembled WGS sequence"/>
</dbReference>
<dbReference type="InterPro" id="IPR036390">
    <property type="entry name" value="WH_DNA-bd_sf"/>
</dbReference>
<dbReference type="InterPro" id="IPR000847">
    <property type="entry name" value="LysR_HTH_N"/>
</dbReference>
<keyword evidence="3 6" id="KW-0238">DNA-binding</keyword>
<dbReference type="SUPFAM" id="SSF53850">
    <property type="entry name" value="Periplasmic binding protein-like II"/>
    <property type="match status" value="1"/>
</dbReference>
<dbReference type="PROSITE" id="PS50931">
    <property type="entry name" value="HTH_LYSR"/>
    <property type="match status" value="1"/>
</dbReference>
<dbReference type="STRING" id="1120955.SAMN03080610_02506"/>
<dbReference type="InterPro" id="IPR036388">
    <property type="entry name" value="WH-like_DNA-bd_sf"/>
</dbReference>
<evidence type="ECO:0000313" key="7">
    <source>
        <dbReference type="Proteomes" id="UP000199347"/>
    </source>
</evidence>
<feature type="domain" description="HTH lysR-type" evidence="5">
    <location>
        <begin position="4"/>
        <end position="61"/>
    </location>
</feature>
<gene>
    <name evidence="6" type="ORF">SAMN03080610_02506</name>
</gene>
<accession>A0A1G5NQT9</accession>
<comment type="similarity">
    <text evidence="1">Belongs to the LysR transcriptional regulatory family.</text>
</comment>
<dbReference type="GO" id="GO:0043565">
    <property type="term" value="F:sequence-specific DNA binding"/>
    <property type="evidence" value="ECO:0007669"/>
    <property type="project" value="TreeGrafter"/>
</dbReference>
<dbReference type="Gene3D" id="3.40.190.290">
    <property type="match status" value="1"/>
</dbReference>
<reference evidence="6 7" key="1">
    <citation type="submission" date="2016-10" db="EMBL/GenBank/DDBJ databases">
        <authorList>
            <person name="de Groot N.N."/>
        </authorList>
    </citation>
    <scope>NUCLEOTIDE SEQUENCE [LARGE SCALE GENOMIC DNA]</scope>
    <source>
        <strain evidence="6 7">DSM 2698</strain>
    </source>
</reference>